<dbReference type="EMBL" id="JACOMF010000059">
    <property type="protein sequence ID" value="MBC4018503.1"/>
    <property type="molecule type" value="Genomic_DNA"/>
</dbReference>
<dbReference type="AlphaFoldDB" id="A0A9X0R456"/>
<accession>A0A9X0R456</accession>
<organism evidence="1 2">
    <name type="scientific">Siccirubricoccus deserti</name>
    <dbReference type="NCBI Taxonomy" id="2013562"/>
    <lineage>
        <taxon>Bacteria</taxon>
        <taxon>Pseudomonadati</taxon>
        <taxon>Pseudomonadota</taxon>
        <taxon>Alphaproteobacteria</taxon>
        <taxon>Acetobacterales</taxon>
        <taxon>Roseomonadaceae</taxon>
        <taxon>Siccirubricoccus</taxon>
    </lineage>
</organism>
<evidence type="ECO:0000313" key="1">
    <source>
        <dbReference type="EMBL" id="MBC4018503.1"/>
    </source>
</evidence>
<dbReference type="Proteomes" id="UP000600101">
    <property type="component" value="Unassembled WGS sequence"/>
</dbReference>
<proteinExistence type="predicted"/>
<comment type="caution">
    <text evidence="1">The sequence shown here is derived from an EMBL/GenBank/DDBJ whole genome shotgun (WGS) entry which is preliminary data.</text>
</comment>
<gene>
    <name evidence="1" type="ORF">H7965_24820</name>
</gene>
<protein>
    <submittedName>
        <fullName evidence="1">Uncharacterized protein</fullName>
    </submittedName>
</protein>
<reference evidence="1" key="1">
    <citation type="submission" date="2020-08" db="EMBL/GenBank/DDBJ databases">
        <authorList>
            <person name="Hu Y."/>
            <person name="Nguyen S.V."/>
            <person name="Li F."/>
            <person name="Fanning S."/>
        </authorList>
    </citation>
    <scope>NUCLEOTIDE SEQUENCE</scope>
    <source>
        <strain evidence="1">SYSU D8009</strain>
    </source>
</reference>
<evidence type="ECO:0000313" key="2">
    <source>
        <dbReference type="Proteomes" id="UP000600101"/>
    </source>
</evidence>
<dbReference type="RefSeq" id="WP_186773254.1">
    <property type="nucleotide sequence ID" value="NZ_JACOMF010000059.1"/>
</dbReference>
<keyword evidence="2" id="KW-1185">Reference proteome</keyword>
<name>A0A9X0R456_9PROT</name>
<sequence>MAVLEADARVDFRPAFGELGIELVEFTRRPGEQVRFIGLDLLIEEVKKKAAAKGAAAIAKGRSVALVP</sequence>